<accession>A0A4Y7IE90</accession>
<dbReference type="Proteomes" id="UP000316621">
    <property type="component" value="Chromosome 1"/>
</dbReference>
<evidence type="ECO:0000256" key="1">
    <source>
        <dbReference type="SAM" id="MobiDB-lite"/>
    </source>
</evidence>
<dbReference type="EMBL" id="CM010715">
    <property type="protein sequence ID" value="RZC46012.1"/>
    <property type="molecule type" value="Genomic_DNA"/>
</dbReference>
<evidence type="ECO:0000313" key="3">
    <source>
        <dbReference type="Proteomes" id="UP000316621"/>
    </source>
</evidence>
<organism evidence="2 3">
    <name type="scientific">Papaver somniferum</name>
    <name type="common">Opium poppy</name>
    <dbReference type="NCBI Taxonomy" id="3469"/>
    <lineage>
        <taxon>Eukaryota</taxon>
        <taxon>Viridiplantae</taxon>
        <taxon>Streptophyta</taxon>
        <taxon>Embryophyta</taxon>
        <taxon>Tracheophyta</taxon>
        <taxon>Spermatophyta</taxon>
        <taxon>Magnoliopsida</taxon>
        <taxon>Ranunculales</taxon>
        <taxon>Papaveraceae</taxon>
        <taxon>Papaveroideae</taxon>
        <taxon>Papaver</taxon>
    </lineage>
</organism>
<proteinExistence type="predicted"/>
<name>A0A4Y7IE90_PAPSO</name>
<evidence type="ECO:0000313" key="2">
    <source>
        <dbReference type="EMBL" id="RZC46012.1"/>
    </source>
</evidence>
<feature type="region of interest" description="Disordered" evidence="1">
    <location>
        <begin position="1"/>
        <end position="22"/>
    </location>
</feature>
<protein>
    <submittedName>
        <fullName evidence="2">Uncharacterized protein</fullName>
    </submittedName>
</protein>
<dbReference type="Gramene" id="RZC46012">
    <property type="protein sequence ID" value="RZC46012"/>
    <property type="gene ID" value="C5167_038954"/>
</dbReference>
<gene>
    <name evidence="2" type="ORF">C5167_038954</name>
</gene>
<keyword evidence="3" id="KW-1185">Reference proteome</keyword>
<reference evidence="2 3" key="1">
    <citation type="journal article" date="2018" name="Science">
        <title>The opium poppy genome and morphinan production.</title>
        <authorList>
            <person name="Guo L."/>
            <person name="Winzer T."/>
            <person name="Yang X."/>
            <person name="Li Y."/>
            <person name="Ning Z."/>
            <person name="He Z."/>
            <person name="Teodor R."/>
            <person name="Lu Y."/>
            <person name="Bowser T.A."/>
            <person name="Graham I.A."/>
            <person name="Ye K."/>
        </authorList>
    </citation>
    <scope>NUCLEOTIDE SEQUENCE [LARGE SCALE GENOMIC DNA]</scope>
    <source>
        <strain evidence="3">cv. HN1</strain>
        <tissue evidence="2">Leaves</tissue>
    </source>
</reference>
<dbReference type="AlphaFoldDB" id="A0A4Y7IE90"/>
<sequence length="144" mass="14950">MGGGEDGGGGGGGECDAGKDGGGSGFAKTARIFLASDEGLKNSKIEPNWDVDGCRGGDEFGTGVVEVARKKKNKVIKRIVADEAQVTSEVDRGGDEFGTGVVEVARKSVNEDKDEVEDTLRIRGGDEFGTGVVEVARKVLMTLL</sequence>